<protein>
    <recommendedName>
        <fullName evidence="5">EF-hand domain-containing protein</fullName>
    </recommendedName>
</protein>
<reference evidence="6" key="1">
    <citation type="submission" date="2023-10" db="EMBL/GenBank/DDBJ databases">
        <authorList>
            <person name="Chen Y."/>
            <person name="Shah S."/>
            <person name="Dougan E. K."/>
            <person name="Thang M."/>
            <person name="Chan C."/>
        </authorList>
    </citation>
    <scope>NUCLEOTIDE SEQUENCE [LARGE SCALE GENOMIC DNA]</scope>
</reference>
<dbReference type="InterPro" id="IPR002048">
    <property type="entry name" value="EF_hand_dom"/>
</dbReference>
<dbReference type="InterPro" id="IPR018247">
    <property type="entry name" value="EF_Hand_1_Ca_BS"/>
</dbReference>
<evidence type="ECO:0000313" key="6">
    <source>
        <dbReference type="EMBL" id="CAK0852593.1"/>
    </source>
</evidence>
<keyword evidence="1" id="KW-0479">Metal-binding</keyword>
<organism evidence="6 7">
    <name type="scientific">Prorocentrum cordatum</name>
    <dbReference type="NCBI Taxonomy" id="2364126"/>
    <lineage>
        <taxon>Eukaryota</taxon>
        <taxon>Sar</taxon>
        <taxon>Alveolata</taxon>
        <taxon>Dinophyceae</taxon>
        <taxon>Prorocentrales</taxon>
        <taxon>Prorocentraceae</taxon>
        <taxon>Prorocentrum</taxon>
    </lineage>
</organism>
<evidence type="ECO:0000256" key="4">
    <source>
        <dbReference type="SAM" id="MobiDB-lite"/>
    </source>
</evidence>
<feature type="domain" description="EF-hand" evidence="5">
    <location>
        <begin position="39"/>
        <end position="65"/>
    </location>
</feature>
<dbReference type="Proteomes" id="UP001189429">
    <property type="component" value="Unassembled WGS sequence"/>
</dbReference>
<feature type="region of interest" description="Disordered" evidence="4">
    <location>
        <begin position="842"/>
        <end position="862"/>
    </location>
</feature>
<dbReference type="PANTHER" id="PTHR10891">
    <property type="entry name" value="EF-HAND CALCIUM-BINDING DOMAIN CONTAINING PROTEIN"/>
    <property type="match status" value="1"/>
</dbReference>
<feature type="domain" description="EF-hand" evidence="5">
    <location>
        <begin position="514"/>
        <end position="545"/>
    </location>
</feature>
<dbReference type="SMART" id="SM00054">
    <property type="entry name" value="EFh"/>
    <property type="match status" value="6"/>
</dbReference>
<dbReference type="InterPro" id="IPR039647">
    <property type="entry name" value="EF_hand_pair_protein_CML-like"/>
</dbReference>
<gene>
    <name evidence="6" type="ORF">PCOR1329_LOCUS44323</name>
</gene>
<keyword evidence="7" id="KW-1185">Reference proteome</keyword>
<sequence length="884" mass="99631">MTLLQDVRLDTDKEFLGDKGVQGFKTFLIKRFGSLVNGWRVLDKDGNGHLSFGELCGQLRMLGYHGNLKKLWEELDANGSGAVSLMEVDYTTGYYVGTFKRALYRKYGDMLKGWQECIDISGDGRIQEQEIVDAVKRLELDLNGKKLFRMLVGGRKGLGLTLKDFDPESWHRYVTGDIHGLLSKPRMEFLEDLDDDSPEEAQAQKESDRKARSGALRRFRKQIMDAEKAAQRKADDDISRMRAGLYTAEGFKAALSNRCGSLLGAWRQALDLDGNGRLTFGEFCQALKRLAFFGEVKSLWNQLKPSDRDYILFSDLDPDTDAQLADLQSKLKDKYGNMLLAWTRGMDTMGSGCVNEKAFVDACQKVGFQGKAKKLFRVMQPDATRRFLTLKDFDTQAYQALSRADFRMLSESDAPNADGRSPLQMSFHERQESGFYWNIRRAWDKAEQDEFARACRFNTKDFVIDSVEEFETLCRRNFGSMMGAWRLCLDSDHNGKLTFNEWCAALRRVGYSGDLKALFKKYDKDKKGYILIKDIDPAADHMINSFLATLAEKYGTIDNAWTRGFHKDPHEAIDKGNLREAAAHLGWEGNVDELFRNLQPMPGRVLLSIWDLDPECSRKRARGDAPLISSPRKPVTSPEEERRLRKFGTRSALSPEHTAGSLGSRAQSAGALLENSMAPIEKLRKALRNHYGSTLAAWRAGLDPKLSGQTSFGTFVLVVNECALPRENVKGMWDELCNGAGKVSFEDIDQEAYQLLGAFRESLLGSSSCLTRAWRELLDVPGLQYLSEDAFVEACRHLSRPVRKPAKLFRLLLPRASKKQVCLEDLRALLLGVPAPDRAEVWGGTEPAAAPPSPQEAEQLRKQAPYPSVVESRIFCGFPDFDLI</sequence>
<dbReference type="Gene3D" id="1.10.238.10">
    <property type="entry name" value="EF-hand"/>
    <property type="match status" value="3"/>
</dbReference>
<feature type="domain" description="EF-hand" evidence="5">
    <location>
        <begin position="489"/>
        <end position="512"/>
    </location>
</feature>
<feature type="region of interest" description="Disordered" evidence="4">
    <location>
        <begin position="621"/>
        <end position="665"/>
    </location>
</feature>
<dbReference type="PROSITE" id="PS50222">
    <property type="entry name" value="EF_HAND_2"/>
    <property type="match status" value="4"/>
</dbReference>
<keyword evidence="3" id="KW-0106">Calcium</keyword>
<evidence type="ECO:0000313" key="7">
    <source>
        <dbReference type="Proteomes" id="UP001189429"/>
    </source>
</evidence>
<name>A0ABN9U1D7_9DINO</name>
<accession>A0ABN9U1D7</accession>
<keyword evidence="2" id="KW-0677">Repeat</keyword>
<proteinExistence type="predicted"/>
<evidence type="ECO:0000259" key="5">
    <source>
        <dbReference type="PROSITE" id="PS50222"/>
    </source>
</evidence>
<dbReference type="Pfam" id="PF13833">
    <property type="entry name" value="EF-hand_8"/>
    <property type="match status" value="1"/>
</dbReference>
<dbReference type="PROSITE" id="PS00018">
    <property type="entry name" value="EF_HAND_1"/>
    <property type="match status" value="5"/>
</dbReference>
<evidence type="ECO:0000256" key="3">
    <source>
        <dbReference type="ARBA" id="ARBA00022837"/>
    </source>
</evidence>
<feature type="domain" description="EF-hand" evidence="5">
    <location>
        <begin position="268"/>
        <end position="293"/>
    </location>
</feature>
<evidence type="ECO:0000256" key="2">
    <source>
        <dbReference type="ARBA" id="ARBA00022737"/>
    </source>
</evidence>
<comment type="caution">
    <text evidence="6">The sequence shown here is derived from an EMBL/GenBank/DDBJ whole genome shotgun (WGS) entry which is preliminary data.</text>
</comment>
<dbReference type="InterPro" id="IPR011992">
    <property type="entry name" value="EF-hand-dom_pair"/>
</dbReference>
<dbReference type="EMBL" id="CAUYUJ010015325">
    <property type="protein sequence ID" value="CAK0852593.1"/>
    <property type="molecule type" value="Genomic_DNA"/>
</dbReference>
<evidence type="ECO:0000256" key="1">
    <source>
        <dbReference type="ARBA" id="ARBA00022723"/>
    </source>
</evidence>
<dbReference type="SUPFAM" id="SSF47473">
    <property type="entry name" value="EF-hand"/>
    <property type="match status" value="2"/>
</dbReference>